<comment type="caution">
    <text evidence="8">The sequence shown here is derived from an EMBL/GenBank/DDBJ whole genome shotgun (WGS) entry which is preliminary data.</text>
</comment>
<comment type="pathway">
    <text evidence="1">Carbohydrate degradation; pentose phosphate pathway; D-xylulose 5-phosphate from D-ribulose 5-phosphate (non-oxidative stage): step 1/1.</text>
</comment>
<evidence type="ECO:0000256" key="3">
    <source>
        <dbReference type="ARBA" id="ARBA00022723"/>
    </source>
</evidence>
<dbReference type="InterPro" id="IPR013785">
    <property type="entry name" value="Aldolase_TIM"/>
</dbReference>
<dbReference type="Proteomes" id="UP000014978">
    <property type="component" value="Unassembled WGS sequence"/>
</dbReference>
<accession>S7W5G3</accession>
<dbReference type="AlphaFoldDB" id="S7W5G3"/>
<dbReference type="STRING" id="1358809.S7W5G3"/>
<evidence type="ECO:0000256" key="4">
    <source>
        <dbReference type="ARBA" id="ARBA00023235"/>
    </source>
</evidence>
<evidence type="ECO:0000313" key="9">
    <source>
        <dbReference type="Proteomes" id="UP000014978"/>
    </source>
</evidence>
<dbReference type="Gene3D" id="3.20.20.70">
    <property type="entry name" value="Aldolase class I"/>
    <property type="match status" value="1"/>
</dbReference>
<dbReference type="PROSITE" id="PS01086">
    <property type="entry name" value="RIBUL_P_3_EPIMER_2"/>
    <property type="match status" value="1"/>
</dbReference>
<dbReference type="FunCoup" id="S7W5G3">
    <property type="interactions" value="123"/>
</dbReference>
<keyword evidence="9" id="KW-1185">Reference proteome</keyword>
<dbReference type="InterPro" id="IPR000056">
    <property type="entry name" value="Ribul_P_3_epim-like"/>
</dbReference>
<proteinExistence type="predicted"/>
<organism evidence="8 9">
    <name type="scientific">Spraguea lophii (strain 42_110)</name>
    <name type="common">Microsporidian parasite</name>
    <dbReference type="NCBI Taxonomy" id="1358809"/>
    <lineage>
        <taxon>Eukaryota</taxon>
        <taxon>Fungi</taxon>
        <taxon>Fungi incertae sedis</taxon>
        <taxon>Microsporidia</taxon>
        <taxon>Spragueidae</taxon>
        <taxon>Spraguea</taxon>
    </lineage>
</organism>
<dbReference type="UniPathway" id="UPA00115">
    <property type="reaction ID" value="UER00411"/>
</dbReference>
<dbReference type="GO" id="GO:0006098">
    <property type="term" value="P:pentose-phosphate shunt"/>
    <property type="evidence" value="ECO:0007669"/>
    <property type="project" value="UniProtKB-UniPathway"/>
</dbReference>
<dbReference type="GO" id="GO:0046872">
    <property type="term" value="F:metal ion binding"/>
    <property type="evidence" value="ECO:0007669"/>
    <property type="project" value="UniProtKB-KW"/>
</dbReference>
<dbReference type="OMA" id="IRTINHM"/>
<keyword evidence="5" id="KW-0170">Cobalt</keyword>
<dbReference type="GO" id="GO:0016857">
    <property type="term" value="F:racemase and epimerase activity, acting on carbohydrates and derivatives"/>
    <property type="evidence" value="ECO:0007669"/>
    <property type="project" value="InterPro"/>
</dbReference>
<dbReference type="SUPFAM" id="SSF51366">
    <property type="entry name" value="Ribulose-phoshate binding barrel"/>
    <property type="match status" value="1"/>
</dbReference>
<evidence type="ECO:0000256" key="1">
    <source>
        <dbReference type="ARBA" id="ARBA00005016"/>
    </source>
</evidence>
<dbReference type="EMBL" id="ATCN01001087">
    <property type="protein sequence ID" value="EPR78030.1"/>
    <property type="molecule type" value="Genomic_DNA"/>
</dbReference>
<dbReference type="Pfam" id="PF00834">
    <property type="entry name" value="Ribul_P_3_epim"/>
    <property type="match status" value="1"/>
</dbReference>
<dbReference type="OrthoDB" id="1927044at2759"/>
<evidence type="ECO:0000256" key="2">
    <source>
        <dbReference type="ARBA" id="ARBA00013920"/>
    </source>
</evidence>
<sequence>MVNKIISISLLNANLLKLPPMKNVTHLHLDIIDTTFAENISFGPQIINDILDLNFICDLHFMIDNPLHILSQINLTNVRKVYFHTEIDFVKIKKLYPSLSLGIALRPGESVNMVQNKPVDAVLLMTVNPGRGGQKFIPCPTKISDIRKIGDYEIGVDGGIDIRTINHMKDCDYFVVGSAYFRSEDKEKYIEKLKFQLK</sequence>
<dbReference type="PANTHER" id="PTHR11749">
    <property type="entry name" value="RIBULOSE-5-PHOSPHATE-3-EPIMERASE"/>
    <property type="match status" value="1"/>
</dbReference>
<protein>
    <recommendedName>
        <fullName evidence="2">Ribulose-phosphate 3-epimerase</fullName>
    </recommendedName>
    <alternativeName>
        <fullName evidence="7">Pentose-5-phosphate 3-epimerase</fullName>
    </alternativeName>
    <alternativeName>
        <fullName evidence="6">RPE</fullName>
    </alternativeName>
</protein>
<evidence type="ECO:0000256" key="6">
    <source>
        <dbReference type="ARBA" id="ARBA00029933"/>
    </source>
</evidence>
<dbReference type="HOGENOM" id="CLU_054856_2_2_1"/>
<name>S7W5G3_SPRLO</name>
<gene>
    <name evidence="8" type="ORF">SLOPH_1577</name>
</gene>
<dbReference type="VEuPathDB" id="MicrosporidiaDB:SLOPH_1577"/>
<dbReference type="InParanoid" id="S7W5G3"/>
<evidence type="ECO:0000313" key="8">
    <source>
        <dbReference type="EMBL" id="EPR78030.1"/>
    </source>
</evidence>
<reference evidence="9" key="1">
    <citation type="journal article" date="2013" name="PLoS Genet.">
        <title>The genome of Spraguea lophii and the basis of host-microsporidian interactions.</title>
        <authorList>
            <person name="Campbell S.E."/>
            <person name="Williams T.A."/>
            <person name="Yousuf A."/>
            <person name="Soanes D.M."/>
            <person name="Paszkiewicz K.H."/>
            <person name="Williams B.A.P."/>
        </authorList>
    </citation>
    <scope>NUCLEOTIDE SEQUENCE [LARGE SCALE GENOMIC DNA]</scope>
    <source>
        <strain evidence="9">42_110</strain>
    </source>
</reference>
<dbReference type="GO" id="GO:0005975">
    <property type="term" value="P:carbohydrate metabolic process"/>
    <property type="evidence" value="ECO:0007669"/>
    <property type="project" value="InterPro"/>
</dbReference>
<evidence type="ECO:0000256" key="5">
    <source>
        <dbReference type="ARBA" id="ARBA00023285"/>
    </source>
</evidence>
<evidence type="ECO:0000256" key="7">
    <source>
        <dbReference type="ARBA" id="ARBA00030599"/>
    </source>
</evidence>
<keyword evidence="3" id="KW-0479">Metal-binding</keyword>
<dbReference type="InterPro" id="IPR011060">
    <property type="entry name" value="RibuloseP-bd_barrel"/>
</dbReference>
<keyword evidence="4" id="KW-0413">Isomerase</keyword>